<dbReference type="InterPro" id="IPR011761">
    <property type="entry name" value="ATP-grasp"/>
</dbReference>
<dbReference type="PROSITE" id="PS50975">
    <property type="entry name" value="ATP_GRASP"/>
    <property type="match status" value="1"/>
</dbReference>
<gene>
    <name evidence="3" type="ORF">GCM10011290_21290</name>
</gene>
<dbReference type="RefSeq" id="WP_189374121.1">
    <property type="nucleotide sequence ID" value="NZ_BMYW01000006.1"/>
</dbReference>
<keyword evidence="4" id="KW-1185">Reference proteome</keyword>
<accession>A0ABQ2YU05</accession>
<evidence type="ECO:0000256" key="1">
    <source>
        <dbReference type="PROSITE-ProRule" id="PRU00409"/>
    </source>
</evidence>
<protein>
    <recommendedName>
        <fullName evidence="2">ATP-grasp domain-containing protein</fullName>
    </recommendedName>
</protein>
<dbReference type="Gene3D" id="3.30.470.20">
    <property type="entry name" value="ATP-grasp fold, B domain"/>
    <property type="match status" value="2"/>
</dbReference>
<keyword evidence="1" id="KW-0547">Nucleotide-binding</keyword>
<evidence type="ECO:0000313" key="3">
    <source>
        <dbReference type="EMBL" id="GGX93167.1"/>
    </source>
</evidence>
<dbReference type="PANTHER" id="PTHR21621">
    <property type="entry name" value="RIBOSOMAL PROTEIN S6 MODIFICATION PROTEIN"/>
    <property type="match status" value="1"/>
</dbReference>
<comment type="caution">
    <text evidence="3">The sequence shown here is derived from an EMBL/GenBank/DDBJ whole genome shotgun (WGS) entry which is preliminary data.</text>
</comment>
<evidence type="ECO:0000259" key="2">
    <source>
        <dbReference type="PROSITE" id="PS50975"/>
    </source>
</evidence>
<dbReference type="Proteomes" id="UP000600877">
    <property type="component" value="Unassembled WGS sequence"/>
</dbReference>
<name>A0ABQ2YU05_9NEIS</name>
<evidence type="ECO:0000313" key="4">
    <source>
        <dbReference type="Proteomes" id="UP000600877"/>
    </source>
</evidence>
<organism evidence="3 4">
    <name type="scientific">Vogesella alkaliphila</name>
    <dbReference type="NCBI Taxonomy" id="1193621"/>
    <lineage>
        <taxon>Bacteria</taxon>
        <taxon>Pseudomonadati</taxon>
        <taxon>Pseudomonadota</taxon>
        <taxon>Betaproteobacteria</taxon>
        <taxon>Neisseriales</taxon>
        <taxon>Chromobacteriaceae</taxon>
        <taxon>Vogesella</taxon>
    </lineage>
</organism>
<keyword evidence="1" id="KW-0067">ATP-binding</keyword>
<proteinExistence type="predicted"/>
<feature type="domain" description="ATP-grasp" evidence="2">
    <location>
        <begin position="227"/>
        <end position="479"/>
    </location>
</feature>
<sequence length="579" mass="61849">MTTLPSLADSTLRQPQQVLSIRLGPLPADMSWPLLDAWLHAWLESPLVEPARPDTPHDPVEAQLQRLAWRIAVATPALLRGCGIPLLADGKVLAMVPPQDAAAPWQCDIAFAQLDGVAATLLLQACDCCVRWLQAVAWQAAGSDPLSAFFQSLAQDILPRLLPHAIAAPSSMALLQAAANLGIPWRHEGNGVFQLGWGVHLRHAFTSRLDSDSSIGIRAAGNKQLAAQWLRQAGLPTAVQRLVGNGEQASAAAQELGWPLVVKPLARDRGEGVSTGIGNHSQLQLALDKAAHYGWPLLLEQQAPGVCHRILVVGGRVMYVVKRLPVAVQGDGVRSIQALIDAANSQQLALPPWRRAPPLRADDDTRACLREAGLQLASVPAAGAWIALRAIESSADGGRDEDMLAAAHPGNLALALRAAALFGLEVAGIDMITPDIGQPWHVNGAIINEVNAAPALGASQSSRDAMPLLMQQLFPTGGRIPVELFVGGAMAEAAARQRRDELQRAGVACYFTTAQHSEDTTGQRHPLACSSLYQRCLVLLNDRSVGALTIAITPAQWRQEELPLDRVARVQQCGDAEHE</sequence>
<reference evidence="4" key="1">
    <citation type="journal article" date="2019" name="Int. J. Syst. Evol. Microbiol.">
        <title>The Global Catalogue of Microorganisms (GCM) 10K type strain sequencing project: providing services to taxonomists for standard genome sequencing and annotation.</title>
        <authorList>
            <consortium name="The Broad Institute Genomics Platform"/>
            <consortium name="The Broad Institute Genome Sequencing Center for Infectious Disease"/>
            <person name="Wu L."/>
            <person name="Ma J."/>
        </authorList>
    </citation>
    <scope>NUCLEOTIDE SEQUENCE [LARGE SCALE GENOMIC DNA]</scope>
    <source>
        <strain evidence="4">KCTC 32041</strain>
    </source>
</reference>
<dbReference type="PANTHER" id="PTHR21621:SF0">
    <property type="entry name" value="BETA-CITRYLGLUTAMATE SYNTHASE B-RELATED"/>
    <property type="match status" value="1"/>
</dbReference>
<dbReference type="SUPFAM" id="SSF56059">
    <property type="entry name" value="Glutathione synthetase ATP-binding domain-like"/>
    <property type="match status" value="1"/>
</dbReference>
<dbReference type="EMBL" id="BMYW01000006">
    <property type="protein sequence ID" value="GGX93167.1"/>
    <property type="molecule type" value="Genomic_DNA"/>
</dbReference>